<keyword evidence="4" id="KW-0863">Zinc-finger</keyword>
<accession>A0AAE8M8R3</accession>
<evidence type="ECO:0000256" key="1">
    <source>
        <dbReference type="ARBA" id="ARBA00004123"/>
    </source>
</evidence>
<dbReference type="GO" id="GO:0005634">
    <property type="term" value="C:nucleus"/>
    <property type="evidence" value="ECO:0007669"/>
    <property type="project" value="UniProtKB-SubCell"/>
</dbReference>
<dbReference type="InterPro" id="IPR007219">
    <property type="entry name" value="XnlR_reg_dom"/>
</dbReference>
<comment type="caution">
    <text evidence="9">The sequence shown here is derived from an EMBL/GenBank/DDBJ whole genome shotgun (WGS) entry which is preliminary data.</text>
</comment>
<dbReference type="CDD" id="cd12148">
    <property type="entry name" value="fungal_TF_MHR"/>
    <property type="match status" value="1"/>
</dbReference>
<dbReference type="Proteomes" id="UP001187734">
    <property type="component" value="Unassembled WGS sequence"/>
</dbReference>
<evidence type="ECO:0000256" key="5">
    <source>
        <dbReference type="ARBA" id="ARBA00022833"/>
    </source>
</evidence>
<organism evidence="9 10">
    <name type="scientific">Fusarium torulosum</name>
    <dbReference type="NCBI Taxonomy" id="33205"/>
    <lineage>
        <taxon>Eukaryota</taxon>
        <taxon>Fungi</taxon>
        <taxon>Dikarya</taxon>
        <taxon>Ascomycota</taxon>
        <taxon>Pezizomycotina</taxon>
        <taxon>Sordariomycetes</taxon>
        <taxon>Hypocreomycetidae</taxon>
        <taxon>Hypocreales</taxon>
        <taxon>Nectriaceae</taxon>
        <taxon>Fusarium</taxon>
    </lineage>
</organism>
<dbReference type="PANTHER" id="PTHR40626:SF7">
    <property type="entry name" value="TRANSCRIPTION FACTOR, PUTATIVE (AFU_ORTHOLOGUE AFUA_1G04110)-RELATED"/>
    <property type="match status" value="1"/>
</dbReference>
<evidence type="ECO:0000256" key="2">
    <source>
        <dbReference type="ARBA" id="ARBA00022723"/>
    </source>
</evidence>
<dbReference type="GO" id="GO:0006351">
    <property type="term" value="P:DNA-templated transcription"/>
    <property type="evidence" value="ECO:0007669"/>
    <property type="project" value="InterPro"/>
</dbReference>
<dbReference type="GO" id="GO:0008270">
    <property type="term" value="F:zinc ion binding"/>
    <property type="evidence" value="ECO:0007669"/>
    <property type="project" value="UniProtKB-KW"/>
</dbReference>
<feature type="region of interest" description="Disordered" evidence="7">
    <location>
        <begin position="59"/>
        <end position="83"/>
    </location>
</feature>
<keyword evidence="5" id="KW-0862">Zinc</keyword>
<evidence type="ECO:0000313" key="9">
    <source>
        <dbReference type="EMBL" id="SPJ77042.1"/>
    </source>
</evidence>
<dbReference type="AlphaFoldDB" id="A0AAE8M8R3"/>
<evidence type="ECO:0000313" key="10">
    <source>
        <dbReference type="Proteomes" id="UP001187734"/>
    </source>
</evidence>
<dbReference type="PANTHER" id="PTHR40626">
    <property type="entry name" value="MIP31509P"/>
    <property type="match status" value="1"/>
</dbReference>
<dbReference type="GO" id="GO:0000981">
    <property type="term" value="F:DNA-binding transcription factor activity, RNA polymerase II-specific"/>
    <property type="evidence" value="ECO:0007669"/>
    <property type="project" value="InterPro"/>
</dbReference>
<feature type="domain" description="Xylanolytic transcriptional activator regulatory" evidence="8">
    <location>
        <begin position="187"/>
        <end position="433"/>
    </location>
</feature>
<comment type="subcellular location">
    <subcellularLocation>
        <location evidence="1">Nucleus</location>
    </subcellularLocation>
</comment>
<evidence type="ECO:0000256" key="3">
    <source>
        <dbReference type="ARBA" id="ARBA00022737"/>
    </source>
</evidence>
<evidence type="ECO:0000256" key="7">
    <source>
        <dbReference type="SAM" id="MobiDB-lite"/>
    </source>
</evidence>
<dbReference type="EMBL" id="ONZP01000207">
    <property type="protein sequence ID" value="SPJ77042.1"/>
    <property type="molecule type" value="Genomic_DNA"/>
</dbReference>
<dbReference type="InterPro" id="IPR051059">
    <property type="entry name" value="VerF-like"/>
</dbReference>
<reference evidence="9" key="1">
    <citation type="submission" date="2018-03" db="EMBL/GenBank/DDBJ databases">
        <authorList>
            <person name="Guldener U."/>
        </authorList>
    </citation>
    <scope>NUCLEOTIDE SEQUENCE</scope>
</reference>
<gene>
    <name evidence="9" type="ORF">FTOL_06268</name>
</gene>
<keyword evidence="10" id="KW-1185">Reference proteome</keyword>
<proteinExistence type="predicted"/>
<evidence type="ECO:0000256" key="6">
    <source>
        <dbReference type="ARBA" id="ARBA00023242"/>
    </source>
</evidence>
<keyword evidence="3" id="KW-0677">Repeat</keyword>
<protein>
    <recommendedName>
        <fullName evidence="8">Xylanolytic transcriptional activator regulatory domain-containing protein</fullName>
    </recommendedName>
</protein>
<sequence length="694" mass="77039">MSQAFESHPPSTFTREETNYQCSFGDFDELDMFFFDMEQLPVLDDTQYNFNNMDHLGPDSSGVPFSTPTLDAESHSGAPGSGGLMTISVGQMKKVQRIWSRQRPKIPAQITNRLWSDVVKHNADNIFTTPQHNLNFGSCQSLRCNVDQECRKRLIQYCKDLDSSFGVSSTATDGISMPTLDILDSSLDFYFQFFHPILPVIHKSTFDARSTPNPLLLAMCLVGLSYLHQTQTQAFLIRYLKRLLPACLGDLTSQTLSECAPSDILTTLATVLIVAYLALGFRDEIDVYQAYMLCTQTLRVADKQGLFAAEDVDDSIEQLRKGASDPGSLWKAWGRVESIKRLICCLIYLDMAYARLMSTSGVIEIDKVEIHLPCDDSLFDDATTATTFLRFIQQGTPMTMPRMNVRNFHTTSVSKLNQNATQILLRSLYLRIIAAKNRLSSKGSQRSSSQSTSPVERLAIEEGSKDIVADIILLPKTHANFLRGRNQNNALGWHYLCILLTADIDLLETACGRDGLEAAEASLAHVFKWSQSSSARRALLHAAQVFNMLDLCRIRESYLTRPDLVLFVSALVISQYFLVTSHMDPGFDAPAFELLQDLDWTIVGDEGLGRATGCVSSSVTPVLKQGAVISNPVRRFLEFGGPVSFAGEAQGLGGVTAKKIARKFAHLMDGFGKWDGCGYSQLLRAMCGFTHDSE</sequence>
<dbReference type="Pfam" id="PF04082">
    <property type="entry name" value="Fungal_trans"/>
    <property type="match status" value="1"/>
</dbReference>
<evidence type="ECO:0000256" key="4">
    <source>
        <dbReference type="ARBA" id="ARBA00022771"/>
    </source>
</evidence>
<dbReference type="GO" id="GO:0000978">
    <property type="term" value="F:RNA polymerase II cis-regulatory region sequence-specific DNA binding"/>
    <property type="evidence" value="ECO:0007669"/>
    <property type="project" value="InterPro"/>
</dbReference>
<evidence type="ECO:0000259" key="8">
    <source>
        <dbReference type="Pfam" id="PF04082"/>
    </source>
</evidence>
<dbReference type="GO" id="GO:0000785">
    <property type="term" value="C:chromatin"/>
    <property type="evidence" value="ECO:0007669"/>
    <property type="project" value="TreeGrafter"/>
</dbReference>
<name>A0AAE8M8R3_9HYPO</name>
<keyword evidence="2" id="KW-0479">Metal-binding</keyword>
<keyword evidence="6" id="KW-0539">Nucleus</keyword>